<keyword evidence="1" id="KW-0732">Signal</keyword>
<sequence>MIFYLLLFCLLSNSMILSVSSESTKDCPIDPPNFDISKKIICYYQGNLDQILPGVQHLDPRNLPDECDAICYGSIEIDKESVINVDGNTLDSVTALNKPVIVSVERRELYSGWSAVLTKDGNAEDTQILCDFAKQHNITGYELFTLVPRDDEDVDKNITINMIPYIKQLKKMCPFLIISLLIPAIPKYLSNKDCK</sequence>
<dbReference type="OrthoDB" id="6586476at2759"/>
<dbReference type="EMBL" id="VYZN01000048">
    <property type="protein sequence ID" value="KAE9528849.1"/>
    <property type="molecule type" value="Genomic_DNA"/>
</dbReference>
<reference evidence="2 3" key="1">
    <citation type="submission" date="2019-08" db="EMBL/GenBank/DDBJ databases">
        <title>The genome of the soybean aphid Biotype 1, its phylome, world population structure and adaptation to the North American continent.</title>
        <authorList>
            <person name="Giordano R."/>
            <person name="Donthu R.K."/>
            <person name="Hernandez A.G."/>
            <person name="Wright C.L."/>
            <person name="Zimin A.V."/>
        </authorList>
    </citation>
    <scope>NUCLEOTIDE SEQUENCE [LARGE SCALE GENOMIC DNA]</scope>
    <source>
        <tissue evidence="2">Whole aphids</tissue>
    </source>
</reference>
<organism evidence="2 3">
    <name type="scientific">Aphis glycines</name>
    <name type="common">Soybean aphid</name>
    <dbReference type="NCBI Taxonomy" id="307491"/>
    <lineage>
        <taxon>Eukaryota</taxon>
        <taxon>Metazoa</taxon>
        <taxon>Ecdysozoa</taxon>
        <taxon>Arthropoda</taxon>
        <taxon>Hexapoda</taxon>
        <taxon>Insecta</taxon>
        <taxon>Pterygota</taxon>
        <taxon>Neoptera</taxon>
        <taxon>Paraneoptera</taxon>
        <taxon>Hemiptera</taxon>
        <taxon>Sternorrhyncha</taxon>
        <taxon>Aphidomorpha</taxon>
        <taxon>Aphidoidea</taxon>
        <taxon>Aphididae</taxon>
        <taxon>Aphidini</taxon>
        <taxon>Aphis</taxon>
        <taxon>Aphis</taxon>
    </lineage>
</organism>
<comment type="caution">
    <text evidence="2">The sequence shown here is derived from an EMBL/GenBank/DDBJ whole genome shotgun (WGS) entry which is preliminary data.</text>
</comment>
<protein>
    <submittedName>
        <fullName evidence="2">Uncharacterized protein</fullName>
    </submittedName>
</protein>
<evidence type="ECO:0000313" key="3">
    <source>
        <dbReference type="Proteomes" id="UP000475862"/>
    </source>
</evidence>
<name>A0A6G0TAE4_APHGL</name>
<evidence type="ECO:0000256" key="1">
    <source>
        <dbReference type="SAM" id="SignalP"/>
    </source>
</evidence>
<feature type="chain" id="PRO_5026190033" evidence="1">
    <location>
        <begin position="22"/>
        <end position="195"/>
    </location>
</feature>
<evidence type="ECO:0000313" key="2">
    <source>
        <dbReference type="EMBL" id="KAE9528849.1"/>
    </source>
</evidence>
<dbReference type="Proteomes" id="UP000475862">
    <property type="component" value="Unassembled WGS sequence"/>
</dbReference>
<keyword evidence="3" id="KW-1185">Reference proteome</keyword>
<gene>
    <name evidence="2" type="ORF">AGLY_012424</name>
</gene>
<proteinExistence type="predicted"/>
<dbReference type="AlphaFoldDB" id="A0A6G0TAE4"/>
<accession>A0A6G0TAE4</accession>
<feature type="signal peptide" evidence="1">
    <location>
        <begin position="1"/>
        <end position="21"/>
    </location>
</feature>